<feature type="domain" description="DUF7908" evidence="2">
    <location>
        <begin position="12"/>
        <end position="130"/>
    </location>
</feature>
<feature type="region of interest" description="Disordered" evidence="1">
    <location>
        <begin position="155"/>
        <end position="213"/>
    </location>
</feature>
<keyword evidence="4" id="KW-1185">Reference proteome</keyword>
<accession>A0A0D2BM81</accession>
<dbReference type="STRING" id="348802.A0A0D2BM81"/>
<gene>
    <name evidence="3" type="ORF">PV05_09209</name>
</gene>
<proteinExistence type="predicted"/>
<organism evidence="3 4">
    <name type="scientific">Exophiala xenobiotica</name>
    <dbReference type="NCBI Taxonomy" id="348802"/>
    <lineage>
        <taxon>Eukaryota</taxon>
        <taxon>Fungi</taxon>
        <taxon>Dikarya</taxon>
        <taxon>Ascomycota</taxon>
        <taxon>Pezizomycotina</taxon>
        <taxon>Eurotiomycetes</taxon>
        <taxon>Chaetothyriomycetidae</taxon>
        <taxon>Chaetothyriales</taxon>
        <taxon>Herpotrichiellaceae</taxon>
        <taxon>Exophiala</taxon>
    </lineage>
</organism>
<dbReference type="InterPro" id="IPR057230">
    <property type="entry name" value="DUF7908"/>
</dbReference>
<dbReference type="EMBL" id="KN847321">
    <property type="protein sequence ID" value="KIW53661.1"/>
    <property type="molecule type" value="Genomic_DNA"/>
</dbReference>
<dbReference type="OrthoDB" id="4121018at2759"/>
<evidence type="ECO:0000313" key="4">
    <source>
        <dbReference type="Proteomes" id="UP000054342"/>
    </source>
</evidence>
<evidence type="ECO:0000313" key="3">
    <source>
        <dbReference type="EMBL" id="KIW53661.1"/>
    </source>
</evidence>
<evidence type="ECO:0000256" key="1">
    <source>
        <dbReference type="SAM" id="MobiDB-lite"/>
    </source>
</evidence>
<protein>
    <recommendedName>
        <fullName evidence="2">DUF7908 domain-containing protein</fullName>
    </recommendedName>
</protein>
<dbReference type="GeneID" id="25331117"/>
<dbReference type="RefSeq" id="XP_013314245.1">
    <property type="nucleotide sequence ID" value="XM_013458791.1"/>
</dbReference>
<dbReference type="AlphaFoldDB" id="A0A0D2BM81"/>
<sequence>MTLAPEVTNPVQLAASTAGPQKRDTLYLNFNDGGIGQLGSQADASDFTIDADHHLMTDALYVGADDTTPNNELLEAFVSPPAYSTWLSDPSNHLALQDRKFCLTSSNTIQVVEPDYPDCAVPITFIAVRVQTTSTTTTATSTTFTTATTTAEVTTTTTAAPTTTVAPTTTTAEPTTTTSADPSGDLDTDGPTPTPVRRGIQYGGRKYYHHRRH</sequence>
<dbReference type="HOGENOM" id="CLU_1294419_0_0_1"/>
<feature type="compositionally biased region" description="Low complexity" evidence="1">
    <location>
        <begin position="155"/>
        <end position="180"/>
    </location>
</feature>
<reference evidence="3 4" key="1">
    <citation type="submission" date="2015-01" db="EMBL/GenBank/DDBJ databases">
        <title>The Genome Sequence of Exophiala xenobiotica CBS118157.</title>
        <authorList>
            <consortium name="The Broad Institute Genomics Platform"/>
            <person name="Cuomo C."/>
            <person name="de Hoog S."/>
            <person name="Gorbushina A."/>
            <person name="Stielow B."/>
            <person name="Teixiera M."/>
            <person name="Abouelleil A."/>
            <person name="Chapman S.B."/>
            <person name="Priest M."/>
            <person name="Young S.K."/>
            <person name="Wortman J."/>
            <person name="Nusbaum C."/>
            <person name="Birren B."/>
        </authorList>
    </citation>
    <scope>NUCLEOTIDE SEQUENCE [LARGE SCALE GENOMIC DNA]</scope>
    <source>
        <strain evidence="3 4">CBS 118157</strain>
    </source>
</reference>
<name>A0A0D2BM81_9EURO</name>
<evidence type="ECO:0000259" key="2">
    <source>
        <dbReference type="Pfam" id="PF25485"/>
    </source>
</evidence>
<dbReference type="Pfam" id="PF25485">
    <property type="entry name" value="DUF7908"/>
    <property type="match status" value="1"/>
</dbReference>
<dbReference type="Proteomes" id="UP000054342">
    <property type="component" value="Unassembled WGS sequence"/>
</dbReference>